<name>A0ABX9G461_9ENTR</name>
<dbReference type="InterPro" id="IPR001173">
    <property type="entry name" value="Glyco_trans_2-like"/>
</dbReference>
<organism evidence="2 3">
    <name type="scientific">Pseudocitrobacter faecalis</name>
    <dbReference type="NCBI Taxonomy" id="1398493"/>
    <lineage>
        <taxon>Bacteria</taxon>
        <taxon>Pseudomonadati</taxon>
        <taxon>Pseudomonadota</taxon>
        <taxon>Gammaproteobacteria</taxon>
        <taxon>Enterobacterales</taxon>
        <taxon>Enterobacteriaceae</taxon>
        <taxon>Pseudocitrobacter</taxon>
    </lineage>
</organism>
<reference evidence="2 3" key="1">
    <citation type="submission" date="2018-06" db="EMBL/GenBank/DDBJ databases">
        <title>Genomic Encyclopedia of Type Strains, Phase IV (KMG-IV): sequencing the most valuable type-strain genomes for metagenomic binning, comparative biology and taxonomic classification.</title>
        <authorList>
            <person name="Goeker M."/>
        </authorList>
    </citation>
    <scope>NUCLEOTIDE SEQUENCE [LARGE SCALE GENOMIC DNA]</scope>
    <source>
        <strain evidence="2 3">DSM 27453</strain>
    </source>
</reference>
<sequence length="296" mass="34280">MTNKITVDVALASYNGEKYISEQIESILNQSHKNIRLYISDDGSTDNTVTIIKRYIEQDHRVHLVNTERVGGVINNFEVALKATSADYIMLSDQDDYWEYDKIEQQLSAMLIEESNYKAKPILGYTDLELVDEKLKPISNSFYASAKLNPLRNLNYCNLSWMGSVMGCTIIMNRLALDNALPFNKQIIMHDHWLAMKTLEVGHLFYIDKAFIQYRQHSRNVSGGLGFRKKLINKILDVNRYKNMVKRTKIVSSMHGLDSFYKRLKFSKNILLGFKHCETIKYPVLFLFFFITMGGK</sequence>
<evidence type="ECO:0000259" key="1">
    <source>
        <dbReference type="Pfam" id="PF00535"/>
    </source>
</evidence>
<feature type="domain" description="Glycosyltransferase 2-like" evidence="1">
    <location>
        <begin position="9"/>
        <end position="111"/>
    </location>
</feature>
<dbReference type="SUPFAM" id="SSF53448">
    <property type="entry name" value="Nucleotide-diphospho-sugar transferases"/>
    <property type="match status" value="1"/>
</dbReference>
<dbReference type="EMBL" id="QNRL01000001">
    <property type="protein sequence ID" value="RBP15293.1"/>
    <property type="molecule type" value="Genomic_DNA"/>
</dbReference>
<dbReference type="Gene3D" id="3.90.550.10">
    <property type="entry name" value="Spore Coat Polysaccharide Biosynthesis Protein SpsA, Chain A"/>
    <property type="match status" value="1"/>
</dbReference>
<evidence type="ECO:0000313" key="2">
    <source>
        <dbReference type="EMBL" id="RBP15293.1"/>
    </source>
</evidence>
<dbReference type="CDD" id="cd04196">
    <property type="entry name" value="GT_2_like_d"/>
    <property type="match status" value="1"/>
</dbReference>
<keyword evidence="3" id="KW-1185">Reference proteome</keyword>
<proteinExistence type="predicted"/>
<dbReference type="PANTHER" id="PTHR43685:SF11">
    <property type="entry name" value="GLYCOSYLTRANSFERASE TAGX-RELATED"/>
    <property type="match status" value="1"/>
</dbReference>
<dbReference type="PANTHER" id="PTHR43685">
    <property type="entry name" value="GLYCOSYLTRANSFERASE"/>
    <property type="match status" value="1"/>
</dbReference>
<dbReference type="Pfam" id="PF00535">
    <property type="entry name" value="Glycos_transf_2"/>
    <property type="match status" value="1"/>
</dbReference>
<evidence type="ECO:0000313" key="3">
    <source>
        <dbReference type="Proteomes" id="UP000253201"/>
    </source>
</evidence>
<keyword evidence="2" id="KW-0808">Transferase</keyword>
<dbReference type="InterPro" id="IPR050834">
    <property type="entry name" value="Glycosyltransf_2"/>
</dbReference>
<accession>A0ABX9G461</accession>
<dbReference type="Proteomes" id="UP000253201">
    <property type="component" value="Unassembled WGS sequence"/>
</dbReference>
<dbReference type="InterPro" id="IPR029044">
    <property type="entry name" value="Nucleotide-diphossugar_trans"/>
</dbReference>
<comment type="caution">
    <text evidence="2">The sequence shown here is derived from an EMBL/GenBank/DDBJ whole genome shotgun (WGS) entry which is preliminary data.</text>
</comment>
<dbReference type="RefSeq" id="WP_113857215.1">
    <property type="nucleotide sequence ID" value="NZ_QNRL01000001.1"/>
</dbReference>
<dbReference type="GO" id="GO:0016740">
    <property type="term" value="F:transferase activity"/>
    <property type="evidence" value="ECO:0007669"/>
    <property type="project" value="UniProtKB-KW"/>
</dbReference>
<gene>
    <name evidence="2" type="ORF">DFQ50_101790</name>
</gene>
<protein>
    <submittedName>
        <fullName evidence="2">Glycosyl transferase family 2</fullName>
    </submittedName>
</protein>